<dbReference type="Proteomes" id="UP001456513">
    <property type="component" value="Unassembled WGS sequence"/>
</dbReference>
<feature type="compositionally biased region" description="Polar residues" evidence="1">
    <location>
        <begin position="265"/>
        <end position="274"/>
    </location>
</feature>
<accession>A0ABU9D364</accession>
<feature type="region of interest" description="Disordered" evidence="1">
    <location>
        <begin position="265"/>
        <end position="286"/>
    </location>
</feature>
<dbReference type="RefSeq" id="WP_341442196.1">
    <property type="nucleotide sequence ID" value="NZ_JBBPCN010000001.1"/>
</dbReference>
<gene>
    <name evidence="3" type="ORF">AABD04_19580</name>
</gene>
<keyword evidence="2" id="KW-0812">Transmembrane</keyword>
<keyword evidence="4" id="KW-1185">Reference proteome</keyword>
<protein>
    <submittedName>
        <fullName evidence="3">PepSY domain-containing protein</fullName>
    </submittedName>
</protein>
<dbReference type="InterPro" id="IPR005625">
    <property type="entry name" value="PepSY-ass_TM"/>
</dbReference>
<evidence type="ECO:0000256" key="2">
    <source>
        <dbReference type="SAM" id="Phobius"/>
    </source>
</evidence>
<name>A0ABU9D364_9NOCA</name>
<evidence type="ECO:0000313" key="4">
    <source>
        <dbReference type="Proteomes" id="UP001456513"/>
    </source>
</evidence>
<organism evidence="3 4">
    <name type="scientific">Rhodococcus navarretei</name>
    <dbReference type="NCBI Taxonomy" id="3128981"/>
    <lineage>
        <taxon>Bacteria</taxon>
        <taxon>Bacillati</taxon>
        <taxon>Actinomycetota</taxon>
        <taxon>Actinomycetes</taxon>
        <taxon>Mycobacteriales</taxon>
        <taxon>Nocardiaceae</taxon>
        <taxon>Rhodococcus</taxon>
    </lineage>
</organism>
<feature type="transmembrane region" description="Helical" evidence="2">
    <location>
        <begin position="215"/>
        <end position="239"/>
    </location>
</feature>
<sequence>MSTPEMERVADPSPPTRPTSPRSWRPLILRLHFYAGILVAPFILIATISGGLYAVAPTLEQLVYRDYVQVDSTGPAVPVAQQIRAAQAERPDLTVAAVRPAAEAGDTTRVLFTDPSLGESQRLAVFVDPATATSVGELAVYGSSSALPLRTWISELHRHLHLGEPGRLYSELAASWLWVIALGGLYLWFERYRRNRDKARLLTFDRQSKGRNRSLNWHGVAGIWIAVGLIFLSATGLTWSTYAGENVTELRSALSWTTPAVTKTIGSSDAATSDHSGHGGHSMEMPADASTIENNVGRIDSVLDIAQANAVDGAVEASIPASDDTAFVVAETRQPWVMSNNSISIDGSTGTVIDTQYFSDWPLAAKLSAWGIQLHMGTLFGVANQLALLALAVALASVIVRGYMMWWKRRPTKATGLIAGRPPLRGGIRRISPIAAVVLSVVAVAVGWFVPLLGLSLVAFLAVDMILGSVRRARTRTANSTASQHESELV</sequence>
<keyword evidence="2" id="KW-1133">Transmembrane helix</keyword>
<feature type="transmembrane region" description="Helical" evidence="2">
    <location>
        <begin position="31"/>
        <end position="56"/>
    </location>
</feature>
<dbReference type="EMBL" id="JBBPCN010000001">
    <property type="protein sequence ID" value="MEK8073050.1"/>
    <property type="molecule type" value="Genomic_DNA"/>
</dbReference>
<evidence type="ECO:0000313" key="3">
    <source>
        <dbReference type="EMBL" id="MEK8073050.1"/>
    </source>
</evidence>
<feature type="compositionally biased region" description="Basic and acidic residues" evidence="1">
    <location>
        <begin position="1"/>
        <end position="10"/>
    </location>
</feature>
<evidence type="ECO:0000256" key="1">
    <source>
        <dbReference type="SAM" id="MobiDB-lite"/>
    </source>
</evidence>
<comment type="caution">
    <text evidence="3">The sequence shown here is derived from an EMBL/GenBank/DDBJ whole genome shotgun (WGS) entry which is preliminary data.</text>
</comment>
<keyword evidence="2" id="KW-0472">Membrane</keyword>
<proteinExistence type="predicted"/>
<dbReference type="Pfam" id="PF03929">
    <property type="entry name" value="PepSY_TM"/>
    <property type="match status" value="1"/>
</dbReference>
<dbReference type="PANTHER" id="PTHR34219">
    <property type="entry name" value="IRON-REGULATED INNER MEMBRANE PROTEIN-RELATED"/>
    <property type="match status" value="1"/>
</dbReference>
<feature type="transmembrane region" description="Helical" evidence="2">
    <location>
        <begin position="386"/>
        <end position="406"/>
    </location>
</feature>
<feature type="transmembrane region" description="Helical" evidence="2">
    <location>
        <begin position="168"/>
        <end position="189"/>
    </location>
</feature>
<reference evidence="3 4" key="1">
    <citation type="submission" date="2024-03" db="EMBL/GenBank/DDBJ databases">
        <title>Rhodococcus navarretei sp. nov. and Pseudarthrobacter quantumdoti sp. nov., two new species with the ability to biosynthesize Quantum Dots isolated from soil samples at Union Glacier, Antarctica.</title>
        <authorList>
            <person name="Vargas M."/>
        </authorList>
    </citation>
    <scope>NUCLEOTIDE SEQUENCE [LARGE SCALE GENOMIC DNA]</scope>
    <source>
        <strain evidence="3 4">EXRC-4A-4</strain>
    </source>
</reference>
<dbReference type="PANTHER" id="PTHR34219:SF1">
    <property type="entry name" value="PEPSY DOMAIN-CONTAINING PROTEIN"/>
    <property type="match status" value="1"/>
</dbReference>
<feature type="region of interest" description="Disordered" evidence="1">
    <location>
        <begin position="1"/>
        <end position="21"/>
    </location>
</feature>